<keyword evidence="6" id="KW-1185">Reference proteome</keyword>
<reference evidence="5 6" key="1">
    <citation type="submission" date="2020-08" db="EMBL/GenBank/DDBJ databases">
        <title>Genomic Encyclopedia of Type Strains, Phase IV (KMG-IV): sequencing the most valuable type-strain genomes for metagenomic binning, comparative biology and taxonomic classification.</title>
        <authorList>
            <person name="Goeker M."/>
        </authorList>
    </citation>
    <scope>NUCLEOTIDE SEQUENCE [LARGE SCALE GENOMIC DNA]</scope>
    <source>
        <strain evidence="5 6">DSM 103733</strain>
    </source>
</reference>
<dbReference type="GO" id="GO:0003700">
    <property type="term" value="F:DNA-binding transcription factor activity"/>
    <property type="evidence" value="ECO:0007669"/>
    <property type="project" value="TreeGrafter"/>
</dbReference>
<dbReference type="SUPFAM" id="SSF53822">
    <property type="entry name" value="Periplasmic binding protein-like I"/>
    <property type="match status" value="1"/>
</dbReference>
<keyword evidence="3" id="KW-0804">Transcription</keyword>
<gene>
    <name evidence="5" type="ORF">HNQ77_001378</name>
</gene>
<organism evidence="5 6">
    <name type="scientific">Silvibacterium bohemicum</name>
    <dbReference type="NCBI Taxonomy" id="1577686"/>
    <lineage>
        <taxon>Bacteria</taxon>
        <taxon>Pseudomonadati</taxon>
        <taxon>Acidobacteriota</taxon>
        <taxon>Terriglobia</taxon>
        <taxon>Terriglobales</taxon>
        <taxon>Acidobacteriaceae</taxon>
        <taxon>Silvibacterium</taxon>
    </lineage>
</organism>
<keyword evidence="1" id="KW-0805">Transcription regulation</keyword>
<dbReference type="Gene3D" id="1.10.260.40">
    <property type="entry name" value="lambda repressor-like DNA-binding domains"/>
    <property type="match status" value="1"/>
</dbReference>
<evidence type="ECO:0000259" key="4">
    <source>
        <dbReference type="PROSITE" id="PS50932"/>
    </source>
</evidence>
<evidence type="ECO:0000256" key="1">
    <source>
        <dbReference type="ARBA" id="ARBA00023015"/>
    </source>
</evidence>
<dbReference type="Gene3D" id="3.40.50.2300">
    <property type="match status" value="2"/>
</dbReference>
<dbReference type="InterPro" id="IPR028082">
    <property type="entry name" value="Peripla_BP_I"/>
</dbReference>
<dbReference type="PROSITE" id="PS50932">
    <property type="entry name" value="HTH_LACI_2"/>
    <property type="match status" value="1"/>
</dbReference>
<proteinExistence type="predicted"/>
<evidence type="ECO:0000256" key="3">
    <source>
        <dbReference type="ARBA" id="ARBA00023163"/>
    </source>
</evidence>
<dbReference type="Pfam" id="PF00356">
    <property type="entry name" value="LacI"/>
    <property type="match status" value="1"/>
</dbReference>
<dbReference type="AlphaFoldDB" id="A0A841JZL1"/>
<dbReference type="RefSeq" id="WP_050062309.1">
    <property type="nucleotide sequence ID" value="NZ_JACHEK010000002.1"/>
</dbReference>
<dbReference type="SMART" id="SM00354">
    <property type="entry name" value="HTH_LACI"/>
    <property type="match status" value="1"/>
</dbReference>
<dbReference type="CDD" id="cd01392">
    <property type="entry name" value="HTH_LacI"/>
    <property type="match status" value="1"/>
</dbReference>
<dbReference type="CDD" id="cd06267">
    <property type="entry name" value="PBP1_LacI_sugar_binding-like"/>
    <property type="match status" value="1"/>
</dbReference>
<evidence type="ECO:0000256" key="2">
    <source>
        <dbReference type="ARBA" id="ARBA00023125"/>
    </source>
</evidence>
<dbReference type="PANTHER" id="PTHR30146:SF109">
    <property type="entry name" value="HTH-TYPE TRANSCRIPTIONAL REGULATOR GALS"/>
    <property type="match status" value="1"/>
</dbReference>
<dbReference type="SUPFAM" id="SSF47413">
    <property type="entry name" value="lambda repressor-like DNA-binding domains"/>
    <property type="match status" value="1"/>
</dbReference>
<dbReference type="GO" id="GO:0000976">
    <property type="term" value="F:transcription cis-regulatory region binding"/>
    <property type="evidence" value="ECO:0007669"/>
    <property type="project" value="TreeGrafter"/>
</dbReference>
<protein>
    <submittedName>
        <fullName evidence="5">LacI family transcriptional regulator</fullName>
    </submittedName>
</protein>
<dbReference type="InterPro" id="IPR010982">
    <property type="entry name" value="Lambda_DNA-bd_dom_sf"/>
</dbReference>
<dbReference type="EMBL" id="JACHEK010000002">
    <property type="protein sequence ID" value="MBB6143434.1"/>
    <property type="molecule type" value="Genomic_DNA"/>
</dbReference>
<dbReference type="InterPro" id="IPR046335">
    <property type="entry name" value="LacI/GalR-like_sensor"/>
</dbReference>
<sequence length="367" mass="39956">MAGQKRSSNHVTLLDVARASGFSASTVSIVLNNAPLSRYVAAATKERIREAAQSLGYHPDAFARSLRRRRSNTIGVMAFDLSDPFCTPIVRGAQSKLIGTRYLPLLMDAQNQRQQFEAYLELLLERRVEGLIVVANWIFPDFHLLADIEKNNVPVAVVDRDLTASNIHSVLVDNDAGGYMAIQQLHRLGHTRIAVIRGPGELSDSEGRWAGIQRYAAESGLALDPRWVRQLPGAQDPSSGFEGGRRLTAELLRSEADRRKSFTAMVAFDDLTALGAVRAFTEAGLSVPHDCSVIGFDDVLPAAVSSPGITTIRQPMETMGEIAASWILEAIEAGEKTSVGAASKPKLRLLAPVVVERESTAPYKKNQ</sequence>
<evidence type="ECO:0000313" key="5">
    <source>
        <dbReference type="EMBL" id="MBB6143434.1"/>
    </source>
</evidence>
<dbReference type="InterPro" id="IPR000843">
    <property type="entry name" value="HTH_LacI"/>
</dbReference>
<dbReference type="PANTHER" id="PTHR30146">
    <property type="entry name" value="LACI-RELATED TRANSCRIPTIONAL REPRESSOR"/>
    <property type="match status" value="1"/>
</dbReference>
<dbReference type="Pfam" id="PF13377">
    <property type="entry name" value="Peripla_BP_3"/>
    <property type="match status" value="1"/>
</dbReference>
<name>A0A841JZL1_9BACT</name>
<keyword evidence="2" id="KW-0238">DNA-binding</keyword>
<comment type="caution">
    <text evidence="5">The sequence shown here is derived from an EMBL/GenBank/DDBJ whole genome shotgun (WGS) entry which is preliminary data.</text>
</comment>
<feature type="domain" description="HTH lacI-type" evidence="4">
    <location>
        <begin position="11"/>
        <end position="68"/>
    </location>
</feature>
<accession>A0A841JZL1</accession>
<dbReference type="OrthoDB" id="9796186at2"/>
<dbReference type="Proteomes" id="UP000538666">
    <property type="component" value="Unassembled WGS sequence"/>
</dbReference>
<evidence type="ECO:0000313" key="6">
    <source>
        <dbReference type="Proteomes" id="UP000538666"/>
    </source>
</evidence>